<dbReference type="InterPro" id="IPR000131">
    <property type="entry name" value="ATP_synth_F1_gsu"/>
</dbReference>
<dbReference type="EMBL" id="OU503057">
    <property type="protein sequence ID" value="CAI9785713.1"/>
    <property type="molecule type" value="Genomic_DNA"/>
</dbReference>
<evidence type="ECO:0000256" key="9">
    <source>
        <dbReference type="ARBA" id="ARBA00023310"/>
    </source>
</evidence>
<comment type="similarity">
    <text evidence="2">Belongs to the ATPase gamma chain family.</text>
</comment>
<keyword evidence="9" id="KW-0066">ATP synthesis</keyword>
<dbReference type="PRINTS" id="PR00126">
    <property type="entry name" value="ATPASEGAMMA"/>
</dbReference>
<evidence type="ECO:0000256" key="6">
    <source>
        <dbReference type="ARBA" id="ARBA00023065"/>
    </source>
</evidence>
<dbReference type="FunFam" id="1.10.287.80:FF:000001">
    <property type="entry name" value="ATP synthase gamma chain"/>
    <property type="match status" value="1"/>
</dbReference>
<dbReference type="InterPro" id="IPR023632">
    <property type="entry name" value="ATP_synth_F1_gsu_CS"/>
</dbReference>
<dbReference type="SUPFAM" id="SSF52943">
    <property type="entry name" value="ATP synthase (F1-ATPase), gamma subunit"/>
    <property type="match status" value="1"/>
</dbReference>
<proteinExistence type="inferred from homology"/>
<dbReference type="Gene3D" id="1.10.287.80">
    <property type="entry name" value="ATP synthase, gamma subunit, helix hairpin domain"/>
    <property type="match status" value="1"/>
</dbReference>
<dbReference type="GO" id="GO:0005739">
    <property type="term" value="C:mitochondrion"/>
    <property type="evidence" value="ECO:0007669"/>
    <property type="project" value="UniProtKB-ARBA"/>
</dbReference>
<organism evidence="11 12">
    <name type="scientific">Fraxinus pennsylvanica</name>
    <dbReference type="NCBI Taxonomy" id="56036"/>
    <lineage>
        <taxon>Eukaryota</taxon>
        <taxon>Viridiplantae</taxon>
        <taxon>Streptophyta</taxon>
        <taxon>Embryophyta</taxon>
        <taxon>Tracheophyta</taxon>
        <taxon>Spermatophyta</taxon>
        <taxon>Magnoliopsida</taxon>
        <taxon>eudicotyledons</taxon>
        <taxon>Gunneridae</taxon>
        <taxon>Pentapetalae</taxon>
        <taxon>asterids</taxon>
        <taxon>lamiids</taxon>
        <taxon>Lamiales</taxon>
        <taxon>Oleaceae</taxon>
        <taxon>Oleeae</taxon>
        <taxon>Fraxinus</taxon>
    </lineage>
</organism>
<dbReference type="AlphaFoldDB" id="A0AAD2EDW3"/>
<dbReference type="PROSITE" id="PS00153">
    <property type="entry name" value="ATPASE_GAMMA"/>
    <property type="match status" value="1"/>
</dbReference>
<evidence type="ECO:0000256" key="4">
    <source>
        <dbReference type="ARBA" id="ARBA00022448"/>
    </source>
</evidence>
<keyword evidence="4" id="KW-0813">Transport</keyword>
<evidence type="ECO:0000256" key="3">
    <source>
        <dbReference type="ARBA" id="ARBA00020843"/>
    </source>
</evidence>
<evidence type="ECO:0000256" key="10">
    <source>
        <dbReference type="ARBA" id="ARBA00031066"/>
    </source>
</evidence>
<evidence type="ECO:0000256" key="5">
    <source>
        <dbReference type="ARBA" id="ARBA00022781"/>
    </source>
</evidence>
<gene>
    <name evidence="11" type="ORF">FPE_LOCUS33143</name>
</gene>
<sequence length="132" mass="14894">MVVGNPLMHAEVLPEKRCEFAVAGKLRKHRREILSILREQQFRAAKRETGKFCQHYETPLPTGGKERDREMDRNILENACSEQGARMSAMDSSSRNAGDMLDRLTLTYNRTRQASITTELIEIISGASALEG</sequence>
<reference evidence="11" key="1">
    <citation type="submission" date="2023-05" db="EMBL/GenBank/DDBJ databases">
        <authorList>
            <person name="Huff M."/>
        </authorList>
    </citation>
    <scope>NUCLEOTIDE SEQUENCE</scope>
</reference>
<dbReference type="GO" id="GO:0045259">
    <property type="term" value="C:proton-transporting ATP synthase complex"/>
    <property type="evidence" value="ECO:0007669"/>
    <property type="project" value="UniProtKB-KW"/>
</dbReference>
<dbReference type="PANTHER" id="PTHR11693">
    <property type="entry name" value="ATP SYNTHASE GAMMA CHAIN"/>
    <property type="match status" value="1"/>
</dbReference>
<evidence type="ECO:0000313" key="11">
    <source>
        <dbReference type="EMBL" id="CAI9785713.1"/>
    </source>
</evidence>
<accession>A0AAD2EDW3</accession>
<keyword evidence="8" id="KW-0139">CF(1)</keyword>
<comment type="subcellular location">
    <subcellularLocation>
        <location evidence="1">Membrane</location>
        <topology evidence="1">Peripheral membrane protein</topology>
    </subcellularLocation>
</comment>
<evidence type="ECO:0000256" key="2">
    <source>
        <dbReference type="ARBA" id="ARBA00007681"/>
    </source>
</evidence>
<dbReference type="Proteomes" id="UP000834106">
    <property type="component" value="Chromosome 22"/>
</dbReference>
<name>A0AAD2EDW3_9LAMI</name>
<evidence type="ECO:0000256" key="7">
    <source>
        <dbReference type="ARBA" id="ARBA00023136"/>
    </source>
</evidence>
<protein>
    <recommendedName>
        <fullName evidence="3">ATP synthase subunit gamma, mitochondrial</fullName>
    </recommendedName>
    <alternativeName>
        <fullName evidence="10">F-ATPase gamma subunit</fullName>
    </alternativeName>
</protein>
<keyword evidence="12" id="KW-1185">Reference proteome</keyword>
<dbReference type="GO" id="GO:0046933">
    <property type="term" value="F:proton-transporting ATP synthase activity, rotational mechanism"/>
    <property type="evidence" value="ECO:0007669"/>
    <property type="project" value="InterPro"/>
</dbReference>
<keyword evidence="5" id="KW-0375">Hydrogen ion transport</keyword>
<dbReference type="PANTHER" id="PTHR11693:SF22">
    <property type="entry name" value="ATP SYNTHASE SUBUNIT GAMMA, MITOCHONDRIAL"/>
    <property type="match status" value="1"/>
</dbReference>
<dbReference type="InterPro" id="IPR035968">
    <property type="entry name" value="ATP_synth_F1_ATPase_gsu"/>
</dbReference>
<evidence type="ECO:0000256" key="1">
    <source>
        <dbReference type="ARBA" id="ARBA00004170"/>
    </source>
</evidence>
<keyword evidence="7" id="KW-0472">Membrane</keyword>
<dbReference type="Pfam" id="PF00231">
    <property type="entry name" value="ATP-synt"/>
    <property type="match status" value="1"/>
</dbReference>
<evidence type="ECO:0000313" key="12">
    <source>
        <dbReference type="Proteomes" id="UP000834106"/>
    </source>
</evidence>
<keyword evidence="6" id="KW-0406">Ion transport</keyword>
<evidence type="ECO:0000256" key="8">
    <source>
        <dbReference type="ARBA" id="ARBA00023196"/>
    </source>
</evidence>